<evidence type="ECO:0000313" key="4">
    <source>
        <dbReference type="Proteomes" id="UP000179807"/>
    </source>
</evidence>
<sequence length="262" mass="30671">MDKSAQIDVLRKEHQNAVNNYDFDRAEMISRQIQRLRTEQSREQENYHLGALNLDLDEQREKINGETARTDAALMTKLVNLQKRFHNRYKILQEKHTQQLTDLSLEHTMALEREASRPIPEADTLLQQSKIYGRDHNYTAAKATYQEAMKIKNQVNEERKKECNILFMKAEQQLKDRQAREIRLLEEKQEAAKEEINGQYTKCKNMIDNKMKVKEIKINMKTAIASDWALSRSGRSSLSRQSNSVSRSHSRGSRLSQDSSRF</sequence>
<feature type="compositionally biased region" description="Low complexity" evidence="2">
    <location>
        <begin position="235"/>
        <end position="247"/>
    </location>
</feature>
<organism evidence="3 4">
    <name type="scientific">Tritrichomonas foetus</name>
    <dbReference type="NCBI Taxonomy" id="1144522"/>
    <lineage>
        <taxon>Eukaryota</taxon>
        <taxon>Metamonada</taxon>
        <taxon>Parabasalia</taxon>
        <taxon>Tritrichomonadida</taxon>
        <taxon>Tritrichomonadidae</taxon>
        <taxon>Tritrichomonas</taxon>
    </lineage>
</organism>
<dbReference type="Proteomes" id="UP000179807">
    <property type="component" value="Unassembled WGS sequence"/>
</dbReference>
<keyword evidence="4" id="KW-1185">Reference proteome</keyword>
<keyword evidence="1" id="KW-0175">Coiled coil</keyword>
<evidence type="ECO:0000313" key="3">
    <source>
        <dbReference type="EMBL" id="OHT02905.1"/>
    </source>
</evidence>
<proteinExistence type="predicted"/>
<evidence type="ECO:0000256" key="1">
    <source>
        <dbReference type="SAM" id="Coils"/>
    </source>
</evidence>
<dbReference type="AlphaFoldDB" id="A0A1J4JUT3"/>
<feature type="region of interest" description="Disordered" evidence="2">
    <location>
        <begin position="235"/>
        <end position="262"/>
    </location>
</feature>
<feature type="coiled-coil region" evidence="1">
    <location>
        <begin position="168"/>
        <end position="202"/>
    </location>
</feature>
<accession>A0A1J4JUT3</accession>
<gene>
    <name evidence="3" type="ORF">TRFO_06970</name>
</gene>
<evidence type="ECO:0000256" key="2">
    <source>
        <dbReference type="SAM" id="MobiDB-lite"/>
    </source>
</evidence>
<comment type="caution">
    <text evidence="3">The sequence shown here is derived from an EMBL/GenBank/DDBJ whole genome shotgun (WGS) entry which is preliminary data.</text>
</comment>
<dbReference type="OrthoDB" id="10559528at2759"/>
<reference evidence="3" key="1">
    <citation type="submission" date="2016-10" db="EMBL/GenBank/DDBJ databases">
        <authorList>
            <person name="Benchimol M."/>
            <person name="Almeida L.G."/>
            <person name="Vasconcelos A.T."/>
            <person name="Perreira-Neves A."/>
            <person name="Rosa I.A."/>
            <person name="Tasca T."/>
            <person name="Bogo M.R."/>
            <person name="de Souza W."/>
        </authorList>
    </citation>
    <scope>NUCLEOTIDE SEQUENCE [LARGE SCALE GENOMIC DNA]</scope>
    <source>
        <strain evidence="3">K</strain>
    </source>
</reference>
<dbReference type="VEuPathDB" id="TrichDB:TRFO_06970"/>
<dbReference type="GeneID" id="94828120"/>
<dbReference type="RefSeq" id="XP_068356041.1">
    <property type="nucleotide sequence ID" value="XM_068493416.1"/>
</dbReference>
<protein>
    <submittedName>
        <fullName evidence="3">Uncharacterized protein</fullName>
    </submittedName>
</protein>
<name>A0A1J4JUT3_9EUKA</name>
<dbReference type="EMBL" id="MLAK01000849">
    <property type="protein sequence ID" value="OHT02905.1"/>
    <property type="molecule type" value="Genomic_DNA"/>
</dbReference>